<dbReference type="Pfam" id="PF01433">
    <property type="entry name" value="Peptidase_M1"/>
    <property type="match status" value="1"/>
</dbReference>
<comment type="cofactor">
    <cofactor evidence="2">
        <name>Zn(2+)</name>
        <dbReference type="ChEBI" id="CHEBI:29105"/>
    </cofactor>
</comment>
<evidence type="ECO:0000256" key="4">
    <source>
        <dbReference type="ARBA" id="ARBA00012564"/>
    </source>
</evidence>
<dbReference type="RefSeq" id="WP_087505560.1">
    <property type="nucleotide sequence ID" value="NZ_BMDX01000008.1"/>
</dbReference>
<feature type="domain" description="Peptidase M1 membrane alanine aminopeptidase" evidence="14">
    <location>
        <begin position="225"/>
        <end position="439"/>
    </location>
</feature>
<evidence type="ECO:0000256" key="2">
    <source>
        <dbReference type="ARBA" id="ARBA00001947"/>
    </source>
</evidence>
<comment type="similarity">
    <text evidence="3">Belongs to the peptidase M1 family.</text>
</comment>
<dbReference type="EMBL" id="BMDX01000008">
    <property type="protein sequence ID" value="GGA77678.1"/>
    <property type="molecule type" value="Genomic_DNA"/>
</dbReference>
<keyword evidence="7" id="KW-0645">Protease</keyword>
<dbReference type="InterPro" id="IPR042097">
    <property type="entry name" value="Aminopeptidase_N-like_N_sf"/>
</dbReference>
<dbReference type="CDD" id="cd09600">
    <property type="entry name" value="M1_APN"/>
    <property type="match status" value="1"/>
</dbReference>
<dbReference type="Gene3D" id="1.10.390.10">
    <property type="entry name" value="Neutral Protease Domain 2"/>
    <property type="match status" value="1"/>
</dbReference>
<evidence type="ECO:0000313" key="19">
    <source>
        <dbReference type="Proteomes" id="UP000619743"/>
    </source>
</evidence>
<feature type="domain" description="Peptidase M1 alanyl aminopeptidase C-terminal" evidence="16">
    <location>
        <begin position="549"/>
        <end position="867"/>
    </location>
</feature>
<evidence type="ECO:0000256" key="1">
    <source>
        <dbReference type="ARBA" id="ARBA00000098"/>
    </source>
</evidence>
<comment type="function">
    <text evidence="12">Aminopeptidase N is involved in the degradation of intracellular peptides generated by protein breakdown during normal growth as well as in response to nutrient starvation.</text>
</comment>
<dbReference type="SUPFAM" id="SSF63737">
    <property type="entry name" value="Leukotriene A4 hydrolase N-terminal domain"/>
    <property type="match status" value="1"/>
</dbReference>
<dbReference type="NCBIfam" id="TIGR02414">
    <property type="entry name" value="pepN_proteo"/>
    <property type="match status" value="1"/>
</dbReference>
<dbReference type="Gene3D" id="3.30.2010.30">
    <property type="match status" value="1"/>
</dbReference>
<keyword evidence="9" id="KW-0378">Hydrolase</keyword>
<name>A0A8J2U5A1_9GAMM</name>
<dbReference type="InterPro" id="IPR037144">
    <property type="entry name" value="Peptidase_M1_pepN_C_sf"/>
</dbReference>
<dbReference type="Gene3D" id="2.60.40.1840">
    <property type="match status" value="1"/>
</dbReference>
<evidence type="ECO:0000256" key="7">
    <source>
        <dbReference type="ARBA" id="ARBA00022670"/>
    </source>
</evidence>
<dbReference type="FunFam" id="3.30.2010.30:FF:000002">
    <property type="entry name" value="Putative aminopeptidase N"/>
    <property type="match status" value="1"/>
</dbReference>
<dbReference type="PANTHER" id="PTHR46322:SF1">
    <property type="entry name" value="PUROMYCIN-SENSITIVE AMINOPEPTIDASE"/>
    <property type="match status" value="1"/>
</dbReference>
<comment type="catalytic activity">
    <reaction evidence="1">
        <text>Release of an N-terminal amino acid, Xaa-|-Yaa- from a peptide, amide or arylamide. Xaa is preferably Ala, but may be most amino acids including Pro (slow action). When a terminal hydrophobic residue is followed by a prolyl residue, the two may be released as an intact Xaa-Pro dipeptide.</text>
        <dbReference type="EC" id="3.4.11.2"/>
    </reaction>
</comment>
<dbReference type="Proteomes" id="UP000619743">
    <property type="component" value="Unassembled WGS sequence"/>
</dbReference>
<evidence type="ECO:0000256" key="5">
    <source>
        <dbReference type="ARBA" id="ARBA00015611"/>
    </source>
</evidence>
<evidence type="ECO:0000256" key="8">
    <source>
        <dbReference type="ARBA" id="ARBA00022723"/>
    </source>
</evidence>
<dbReference type="SUPFAM" id="SSF55486">
    <property type="entry name" value="Metalloproteases ('zincins'), catalytic domain"/>
    <property type="match status" value="1"/>
</dbReference>
<dbReference type="GO" id="GO:0008270">
    <property type="term" value="F:zinc ion binding"/>
    <property type="evidence" value="ECO:0007669"/>
    <property type="project" value="InterPro"/>
</dbReference>
<evidence type="ECO:0000256" key="3">
    <source>
        <dbReference type="ARBA" id="ARBA00010136"/>
    </source>
</evidence>
<dbReference type="InterPro" id="IPR035414">
    <property type="entry name" value="Peptidase_M1_pepN_Ig-like"/>
</dbReference>
<dbReference type="InterPro" id="IPR027268">
    <property type="entry name" value="Peptidase_M4/M1_CTD_sf"/>
</dbReference>
<feature type="domain" description="Aminopeptidase N-like N-terminal" evidence="17">
    <location>
        <begin position="21"/>
        <end position="186"/>
    </location>
</feature>
<dbReference type="OrthoDB" id="100605at2"/>
<dbReference type="PANTHER" id="PTHR46322">
    <property type="entry name" value="PUROMYCIN-SENSITIVE AMINOPEPTIDASE"/>
    <property type="match status" value="1"/>
</dbReference>
<dbReference type="GO" id="GO:0016285">
    <property type="term" value="F:alanyl aminopeptidase activity"/>
    <property type="evidence" value="ECO:0007669"/>
    <property type="project" value="UniProtKB-EC"/>
</dbReference>
<evidence type="ECO:0000256" key="6">
    <source>
        <dbReference type="ARBA" id="ARBA00022438"/>
    </source>
</evidence>
<evidence type="ECO:0000313" key="18">
    <source>
        <dbReference type="EMBL" id="GGA77678.1"/>
    </source>
</evidence>
<accession>A0A8J2U5A1</accession>
<evidence type="ECO:0000256" key="11">
    <source>
        <dbReference type="ARBA" id="ARBA00023049"/>
    </source>
</evidence>
<evidence type="ECO:0000259" key="14">
    <source>
        <dbReference type="Pfam" id="PF01433"/>
    </source>
</evidence>
<dbReference type="EC" id="3.4.11.2" evidence="4 13"/>
<dbReference type="InterPro" id="IPR024601">
    <property type="entry name" value="Peptidase_M1_pepN_C"/>
</dbReference>
<keyword evidence="19" id="KW-1185">Reference proteome</keyword>
<dbReference type="InterPro" id="IPR038438">
    <property type="entry name" value="PepN_Ig-like_sf"/>
</dbReference>
<evidence type="ECO:0000259" key="17">
    <source>
        <dbReference type="Pfam" id="PF17900"/>
    </source>
</evidence>
<keyword evidence="11" id="KW-0482">Metalloprotease</keyword>
<evidence type="ECO:0000256" key="9">
    <source>
        <dbReference type="ARBA" id="ARBA00022801"/>
    </source>
</evidence>
<dbReference type="FunFam" id="2.60.40.1840:FF:000001">
    <property type="entry name" value="Aminopeptidase N"/>
    <property type="match status" value="1"/>
</dbReference>
<dbReference type="GO" id="GO:0006508">
    <property type="term" value="P:proteolysis"/>
    <property type="evidence" value="ECO:0007669"/>
    <property type="project" value="UniProtKB-UniRule"/>
</dbReference>
<proteinExistence type="inferred from homology"/>
<dbReference type="PRINTS" id="PR00756">
    <property type="entry name" value="ALADIPTASE"/>
</dbReference>
<feature type="domain" description="Peptidase M1 alanyl aminopeptidase Ig-like fold" evidence="15">
    <location>
        <begin position="444"/>
        <end position="546"/>
    </location>
</feature>
<evidence type="ECO:0000259" key="15">
    <source>
        <dbReference type="Pfam" id="PF11940"/>
    </source>
</evidence>
<dbReference type="InterPro" id="IPR012779">
    <property type="entry name" value="Peptidase_M1_pepN"/>
</dbReference>
<dbReference type="Gene3D" id="1.25.50.10">
    <property type="entry name" value="Peptidase M1, alanyl aminopeptidase, C-terminal domain"/>
    <property type="match status" value="1"/>
</dbReference>
<dbReference type="FunFam" id="1.10.390.10:FF:000002">
    <property type="entry name" value="Aminopeptidase N"/>
    <property type="match status" value="1"/>
</dbReference>
<dbReference type="Pfam" id="PF11940">
    <property type="entry name" value="DUF3458"/>
    <property type="match status" value="1"/>
</dbReference>
<dbReference type="GO" id="GO:0008237">
    <property type="term" value="F:metallopeptidase activity"/>
    <property type="evidence" value="ECO:0007669"/>
    <property type="project" value="UniProtKB-UniRule"/>
</dbReference>
<evidence type="ECO:0000256" key="12">
    <source>
        <dbReference type="ARBA" id="ARBA00059739"/>
    </source>
</evidence>
<dbReference type="Pfam" id="PF17900">
    <property type="entry name" value="Peptidase_M1_N"/>
    <property type="match status" value="1"/>
</dbReference>
<evidence type="ECO:0000256" key="10">
    <source>
        <dbReference type="ARBA" id="ARBA00022833"/>
    </source>
</evidence>
<sequence>MTAKAKLLSDYQAPDFTIDQIELTIELDAENTKVTSTLRVQRQGKHDRPLILDGEQLQLQSLHIDGQAVPQQQYHQTDSTLTISDIGDELTVDIVVTINPAANTSLEGLYLSDGAFCTQCEAEGFRKITYYLDRPDVLARFTTKIIGDVEQFPFMLSNGNQIAKQQLADGRTAVTWQDPFPKPCYLFALVAGDFDLLEDSFTTMSGRDVCLQLFVDKGNLDRADYAMESLKNSMAWDEKVYGLEYDLDIYMVVAVDFFNMGAMENKGLNVFNSKYVLANPSSATDQDFNGIESVIGHEYFHNWTGNRVTCRDWFQLSLKEGLTVFRDQCFSEDMTGSAVNRIDDVAIIRSHQFAEDAGPMAHPIRPQSVIEMNNFYTVTVYNKGAEVIRMMHTLLGADGFRRGMDLYFERHDGQAVTCDDFVAAMEDANSFDLSHFKTWYQQAGTPEVTVTDHYDADSQTYTLEFSQQTPATADQADKKATHVPLRLGLYDSDGAALPLNTDSPLTDGNVYSLITDTDTLVFNGVASHPTPALLKGFSAPIKLSYDYSDEQLLTLSQHCDDGFTRWDAMQTLLARYIWGIADGVINEVPTQVIAGLVAISQNQHIDDALKARLLQLPTVNGLLNQREQIDIHALLDALETIRQQVAPALHQTCTSLYSELQQSQYSLDAASIAKRSLSASCLSWIAEANGQQADQLCQSLYDSSDNMTEQLNALTIANRFDLPCRSSLMDQFEQRWQDDGLVMDKWLNLQGCWNSEQCFDNLKTVEAKPFFKLTNPNRARSLIAGFAAMNYRYFHAEDGSGYQWLSQKIQNLNSINPQIAARLINPLTQWRKFTAPQSIQMKACLEQIYQLKDLSKDLHEIVGKSLEY</sequence>
<organism evidence="18 19">
    <name type="scientific">Neiella marina</name>
    <dbReference type="NCBI Taxonomy" id="508461"/>
    <lineage>
        <taxon>Bacteria</taxon>
        <taxon>Pseudomonadati</taxon>
        <taxon>Pseudomonadota</taxon>
        <taxon>Gammaproteobacteria</taxon>
        <taxon>Alteromonadales</taxon>
        <taxon>Echinimonadaceae</taxon>
        <taxon>Neiella</taxon>
    </lineage>
</organism>
<dbReference type="InterPro" id="IPR001930">
    <property type="entry name" value="Peptidase_M1"/>
</dbReference>
<evidence type="ECO:0000259" key="16">
    <source>
        <dbReference type="Pfam" id="PF17432"/>
    </source>
</evidence>
<reference evidence="19" key="1">
    <citation type="journal article" date="2019" name="Int. J. Syst. Evol. Microbiol.">
        <title>The Global Catalogue of Microorganisms (GCM) 10K type strain sequencing project: providing services to taxonomists for standard genome sequencing and annotation.</title>
        <authorList>
            <consortium name="The Broad Institute Genomics Platform"/>
            <consortium name="The Broad Institute Genome Sequencing Center for Infectious Disease"/>
            <person name="Wu L."/>
            <person name="Ma J."/>
        </authorList>
    </citation>
    <scope>NUCLEOTIDE SEQUENCE [LARGE SCALE GENOMIC DNA]</scope>
    <source>
        <strain evidence="19">CGMCC 1.10130</strain>
    </source>
</reference>
<dbReference type="InterPro" id="IPR045357">
    <property type="entry name" value="Aminopeptidase_N-like_N"/>
</dbReference>
<keyword evidence="8" id="KW-0479">Metal-binding</keyword>
<dbReference type="FunFam" id="2.60.40.1730:FF:000005">
    <property type="entry name" value="Aminopeptidase N"/>
    <property type="match status" value="1"/>
</dbReference>
<dbReference type="AlphaFoldDB" id="A0A8J2U5A1"/>
<comment type="caution">
    <text evidence="18">The sequence shown here is derived from an EMBL/GenBank/DDBJ whole genome shotgun (WGS) entry which is preliminary data.</text>
</comment>
<dbReference type="Pfam" id="PF17432">
    <property type="entry name" value="DUF3458_C"/>
    <property type="match status" value="1"/>
</dbReference>
<gene>
    <name evidence="18" type="primary">pepN</name>
    <name evidence="18" type="ORF">GCM10011369_19500</name>
</gene>
<dbReference type="InterPro" id="IPR014782">
    <property type="entry name" value="Peptidase_M1_dom"/>
</dbReference>
<protein>
    <recommendedName>
        <fullName evidence="5 13">Aminopeptidase N</fullName>
        <ecNumber evidence="4 13">3.4.11.2</ecNumber>
    </recommendedName>
</protein>
<dbReference type="Gene3D" id="2.60.40.1730">
    <property type="entry name" value="tricorn interacting facor f3 domain"/>
    <property type="match status" value="1"/>
</dbReference>
<keyword evidence="10" id="KW-0862">Zinc</keyword>
<evidence type="ECO:0000256" key="13">
    <source>
        <dbReference type="NCBIfam" id="TIGR02414"/>
    </source>
</evidence>
<keyword evidence="6 18" id="KW-0031">Aminopeptidase</keyword>